<evidence type="ECO:0000256" key="4">
    <source>
        <dbReference type="ARBA" id="ARBA00022777"/>
    </source>
</evidence>
<evidence type="ECO:0000256" key="12">
    <source>
        <dbReference type="ARBA" id="ARBA00041377"/>
    </source>
</evidence>
<evidence type="ECO:0000256" key="5">
    <source>
        <dbReference type="ARBA" id="ARBA00022840"/>
    </source>
</evidence>
<keyword evidence="6" id="KW-0119">Carbohydrate metabolism</keyword>
<dbReference type="EMBL" id="VNFH01000004">
    <property type="protein sequence ID" value="TVU71194.1"/>
    <property type="molecule type" value="Genomic_DNA"/>
</dbReference>
<dbReference type="InterPro" id="IPR042213">
    <property type="entry name" value="NBD_C_sf"/>
</dbReference>
<evidence type="ECO:0000256" key="10">
    <source>
        <dbReference type="ARBA" id="ARBA00039095"/>
    </source>
</evidence>
<feature type="domain" description="Four-carbon acid sugar kinase nucleotide binding" evidence="14">
    <location>
        <begin position="266"/>
        <end position="438"/>
    </location>
</feature>
<dbReference type="GO" id="GO:0016301">
    <property type="term" value="F:kinase activity"/>
    <property type="evidence" value="ECO:0007669"/>
    <property type="project" value="UniProtKB-KW"/>
</dbReference>
<comment type="catalytic activity">
    <reaction evidence="7">
        <text>3-dehydro-L-erythronate + ATP = 3-dehydro-4-O-phospho-L-erythronate + ADP + H(+)</text>
        <dbReference type="Rhea" id="RHEA:52552"/>
        <dbReference type="ChEBI" id="CHEBI:15378"/>
        <dbReference type="ChEBI" id="CHEBI:30616"/>
        <dbReference type="ChEBI" id="CHEBI:136592"/>
        <dbReference type="ChEBI" id="CHEBI:136670"/>
        <dbReference type="ChEBI" id="CHEBI:456216"/>
        <dbReference type="EC" id="2.7.1.217"/>
    </reaction>
</comment>
<evidence type="ECO:0000256" key="11">
    <source>
        <dbReference type="ARBA" id="ARBA00039461"/>
    </source>
</evidence>
<dbReference type="Gene3D" id="3.40.50.10840">
    <property type="entry name" value="Putative sugar-binding, N-terminal domain"/>
    <property type="match status" value="1"/>
</dbReference>
<dbReference type="InterPro" id="IPR050007">
    <property type="entry name" value="OtnK"/>
</dbReference>
<proteinExistence type="inferred from homology"/>
<dbReference type="STRING" id="553385.GCA_000591415_02123"/>
<evidence type="ECO:0000256" key="7">
    <source>
        <dbReference type="ARBA" id="ARBA00035898"/>
    </source>
</evidence>
<accession>A0A558HPY5</accession>
<evidence type="ECO:0000256" key="1">
    <source>
        <dbReference type="ARBA" id="ARBA00005715"/>
    </source>
</evidence>
<evidence type="ECO:0000256" key="2">
    <source>
        <dbReference type="ARBA" id="ARBA00022679"/>
    </source>
</evidence>
<name>A0A558HPY5_9GAMM</name>
<keyword evidence="3" id="KW-0547">Nucleotide-binding</keyword>
<sequence length="455" mass="47456">MAIVLGGIADDFTGATDLANNLVRAGMRTVQVIGVPQDALQEGTGSGLDLSEVDAVVIALKSRSCPVDQAISESLAALEWLKAQGARQLFFKYCSTFDSTPEGNIGPVADALLEALDSTQTAFVPAFPINGRSVYQGHLFVGDRLLNDSGMQHHPLNPMTDADIVRVLSRQTPHGVGLLNHATLSEGAQAAGERLATLKAQGVRHVVCDSLDERDLEVLAEALVEHALVTGGSGLAQALPAQYRRKGWLAQIDDAAVLSPAQGAAMVLSGSCSRMTLKQVAHFTQQHAAFALDPVKLNASDAHFEAALDFAREQLAAAAPRPFLIYASAEPESVKAAQVSLGVKQAGELIECALASLASTLVAEGVGRLLVAGGETSGAVVSALDIRELRIGGQIDPGVPWTQAPHPAGPHPAASLSSPDAVLSLALKSGNFGGEDFFTRAFETLDIPQSSEETA</sequence>
<dbReference type="Pfam" id="PF17042">
    <property type="entry name" value="NBD_C"/>
    <property type="match status" value="1"/>
</dbReference>
<evidence type="ECO:0000256" key="3">
    <source>
        <dbReference type="ARBA" id="ARBA00022741"/>
    </source>
</evidence>
<dbReference type="Gene3D" id="3.40.980.20">
    <property type="entry name" value="Four-carbon acid sugar kinase, nucleotide binding domain"/>
    <property type="match status" value="1"/>
</dbReference>
<protein>
    <recommendedName>
        <fullName evidence="11">3-oxo-tetronate kinase</fullName>
        <ecNumber evidence="10">2.7.1.217</ecNumber>
    </recommendedName>
    <alternativeName>
        <fullName evidence="12">3-dehydrotetronate 4-kinase</fullName>
    </alternativeName>
</protein>
<dbReference type="InterPro" id="IPR010737">
    <property type="entry name" value="4-carb_acid_sugar_kinase_N"/>
</dbReference>
<evidence type="ECO:0000256" key="8">
    <source>
        <dbReference type="ARBA" id="ARBA00036346"/>
    </source>
</evidence>
<gene>
    <name evidence="15" type="ORF">FQP86_06590</name>
</gene>
<comment type="similarity">
    <text evidence="1">Belongs to the four-carbon acid sugar kinase family.</text>
</comment>
<dbReference type="Pfam" id="PF07005">
    <property type="entry name" value="SBD_N"/>
    <property type="match status" value="1"/>
</dbReference>
<organism evidence="15 16">
    <name type="scientific">Cobetia crustatorum</name>
    <dbReference type="NCBI Taxonomy" id="553385"/>
    <lineage>
        <taxon>Bacteria</taxon>
        <taxon>Pseudomonadati</taxon>
        <taxon>Pseudomonadota</taxon>
        <taxon>Gammaproteobacteria</taxon>
        <taxon>Oceanospirillales</taxon>
        <taxon>Halomonadaceae</taxon>
        <taxon>Cobetia</taxon>
    </lineage>
</organism>
<comment type="catalytic activity">
    <reaction evidence="8">
        <text>3-dehydro-D-erythronate + ATP = 3-dehydro-4-O-phospho-D-erythronate + ADP + H(+)</text>
        <dbReference type="Rhea" id="RHEA:52556"/>
        <dbReference type="ChEBI" id="CHEBI:15378"/>
        <dbReference type="ChEBI" id="CHEBI:30616"/>
        <dbReference type="ChEBI" id="CHEBI:57958"/>
        <dbReference type="ChEBI" id="CHEBI:136593"/>
        <dbReference type="ChEBI" id="CHEBI:456216"/>
        <dbReference type="EC" id="2.7.1.217"/>
    </reaction>
</comment>
<dbReference type="RefSeq" id="WP_144727014.1">
    <property type="nucleotide sequence ID" value="NZ_CAWOWR010000097.1"/>
</dbReference>
<keyword evidence="5" id="KW-0067">ATP-binding</keyword>
<keyword evidence="16" id="KW-1185">Reference proteome</keyword>
<dbReference type="NCBIfam" id="NF043035">
    <property type="entry name" value="OxoTetrKin"/>
    <property type="match status" value="1"/>
</dbReference>
<evidence type="ECO:0000259" key="13">
    <source>
        <dbReference type="Pfam" id="PF07005"/>
    </source>
</evidence>
<dbReference type="SUPFAM" id="SSF142764">
    <property type="entry name" value="YgbK-like"/>
    <property type="match status" value="1"/>
</dbReference>
<feature type="domain" description="Four-carbon acid sugar kinase N-terminal" evidence="13">
    <location>
        <begin position="6"/>
        <end position="239"/>
    </location>
</feature>
<dbReference type="EC" id="2.7.1.217" evidence="10"/>
<dbReference type="AlphaFoldDB" id="A0A558HPY5"/>
<reference evidence="15 16" key="1">
    <citation type="submission" date="2019-07" db="EMBL/GenBank/DDBJ databases">
        <title>Diversity of Bacteria from Kongsfjorden, Arctic.</title>
        <authorList>
            <person name="Yu Y."/>
        </authorList>
    </citation>
    <scope>NUCLEOTIDE SEQUENCE [LARGE SCALE GENOMIC DNA]</scope>
    <source>
        <strain evidence="15 16">SM1923</strain>
    </source>
</reference>
<evidence type="ECO:0000256" key="9">
    <source>
        <dbReference type="ARBA" id="ARBA00037335"/>
    </source>
</evidence>
<dbReference type="InterPro" id="IPR037051">
    <property type="entry name" value="4-carb_acid_sugar_kinase_N_sf"/>
</dbReference>
<dbReference type="InterPro" id="IPR031475">
    <property type="entry name" value="NBD_C"/>
</dbReference>
<dbReference type="OrthoDB" id="191465at2"/>
<evidence type="ECO:0000313" key="16">
    <source>
        <dbReference type="Proteomes" id="UP000319941"/>
    </source>
</evidence>
<comment type="caution">
    <text evidence="15">The sequence shown here is derived from an EMBL/GenBank/DDBJ whole genome shotgun (WGS) entry which is preliminary data.</text>
</comment>
<evidence type="ECO:0000256" key="6">
    <source>
        <dbReference type="ARBA" id="ARBA00023277"/>
    </source>
</evidence>
<comment type="function">
    <text evidence="9">Catalyzes the ATP-dependent phosphorylation of 3-oxo-tetronate to 3-oxo-tetronate 4-phosphate.</text>
</comment>
<dbReference type="Proteomes" id="UP000319941">
    <property type="component" value="Unassembled WGS sequence"/>
</dbReference>
<keyword evidence="2" id="KW-0808">Transferase</keyword>
<keyword evidence="4 15" id="KW-0418">Kinase</keyword>
<evidence type="ECO:0000313" key="15">
    <source>
        <dbReference type="EMBL" id="TVU71194.1"/>
    </source>
</evidence>
<evidence type="ECO:0000259" key="14">
    <source>
        <dbReference type="Pfam" id="PF17042"/>
    </source>
</evidence>
<dbReference type="GO" id="GO:0005524">
    <property type="term" value="F:ATP binding"/>
    <property type="evidence" value="ECO:0007669"/>
    <property type="project" value="UniProtKB-KW"/>
</dbReference>